<protein>
    <submittedName>
        <fullName evidence="1">Uncharacterized protein</fullName>
    </submittedName>
</protein>
<dbReference type="AlphaFoldDB" id="A0A0G0Q404"/>
<dbReference type="EMBL" id="LBWG01000001">
    <property type="protein sequence ID" value="KKR05130.1"/>
    <property type="molecule type" value="Genomic_DNA"/>
</dbReference>
<name>A0A0G0Q404_9BACT</name>
<gene>
    <name evidence="1" type="ORF">UT30_C0001G0089</name>
</gene>
<accession>A0A0G0Q404</accession>
<evidence type="ECO:0000313" key="1">
    <source>
        <dbReference type="EMBL" id="KKR05130.1"/>
    </source>
</evidence>
<comment type="caution">
    <text evidence="1">The sequence shown here is derived from an EMBL/GenBank/DDBJ whole genome shotgun (WGS) entry which is preliminary data.</text>
</comment>
<sequence length="292" mass="33681">MEQYCRLIVTPERRSEQRLREEQERGHADRRILPRYHLDGNNPYGFSSLIDPALLNFADSVCSFQNESILQHPDRARDMSPLSLHQCTRAALEGNVHAFFQEQMCIACFLIELLGDHSGHLVTKGGYLAVESSREVYEFADTLLLPGFQGMWVVMRTWNGLRQLLHRLLRGKKAFGPWLEYSYVEFQKCLKQVAYLYLRKPSLTRDSADEMKEDNGNIFLVRPPVGTVLTEQMLPSSLSTETQSWLQERTTRQLSVVERGLIVQYYAKIERAGRLGGYSVPDIRRLTYGECL</sequence>
<reference evidence="1 2" key="1">
    <citation type="journal article" date="2015" name="Nature">
        <title>rRNA introns, odd ribosomes, and small enigmatic genomes across a large radiation of phyla.</title>
        <authorList>
            <person name="Brown C.T."/>
            <person name="Hug L.A."/>
            <person name="Thomas B.C."/>
            <person name="Sharon I."/>
            <person name="Castelle C.J."/>
            <person name="Singh A."/>
            <person name="Wilkins M.J."/>
            <person name="Williams K.H."/>
            <person name="Banfield J.F."/>
        </authorList>
    </citation>
    <scope>NUCLEOTIDE SEQUENCE [LARGE SCALE GENOMIC DNA]</scope>
</reference>
<evidence type="ECO:0000313" key="2">
    <source>
        <dbReference type="Proteomes" id="UP000033935"/>
    </source>
</evidence>
<proteinExistence type="predicted"/>
<dbReference type="Proteomes" id="UP000033935">
    <property type="component" value="Unassembled WGS sequence"/>
</dbReference>
<organism evidence="1 2">
    <name type="scientific">Candidatus Uhrbacteria bacterium GW2011_GWF2_39_13</name>
    <dbReference type="NCBI Taxonomy" id="1618995"/>
    <lineage>
        <taxon>Bacteria</taxon>
        <taxon>Candidatus Uhriibacteriota</taxon>
    </lineage>
</organism>